<reference evidence="1 2" key="1">
    <citation type="journal article" date="2015" name="Nature">
        <title>rRNA introns, odd ribosomes, and small enigmatic genomes across a large radiation of phyla.</title>
        <authorList>
            <person name="Brown C.T."/>
            <person name="Hug L.A."/>
            <person name="Thomas B.C."/>
            <person name="Sharon I."/>
            <person name="Castelle C.J."/>
            <person name="Singh A."/>
            <person name="Wilkins M.J."/>
            <person name="Williams K.H."/>
            <person name="Banfield J.F."/>
        </authorList>
    </citation>
    <scope>NUCLEOTIDE SEQUENCE [LARGE SCALE GENOMIC DNA]</scope>
</reference>
<dbReference type="Proteomes" id="UP000034307">
    <property type="component" value="Unassembled WGS sequence"/>
</dbReference>
<gene>
    <name evidence="1" type="ORF">UX80_C0003G0051</name>
</gene>
<name>A0A0G1RMM3_9BACT</name>
<dbReference type="STRING" id="1618358.UX80_C0003G0051"/>
<proteinExistence type="predicted"/>
<evidence type="ECO:0000313" key="2">
    <source>
        <dbReference type="Proteomes" id="UP000034307"/>
    </source>
</evidence>
<dbReference type="EMBL" id="LCNO01000003">
    <property type="protein sequence ID" value="KKU58396.1"/>
    <property type="molecule type" value="Genomic_DNA"/>
</dbReference>
<accession>A0A0G1RMM3</accession>
<comment type="caution">
    <text evidence="1">The sequence shown here is derived from an EMBL/GenBank/DDBJ whole genome shotgun (WGS) entry which is preliminary data.</text>
</comment>
<protein>
    <submittedName>
        <fullName evidence="1">Uncharacterized protein</fullName>
    </submittedName>
</protein>
<sequence>MVVVDLDVAPVYQSWVIDDAGGESAAEAGGIVEVVSSAAVSIDDGPAIGPAQLVCLGPFGQSGDVYRKIEGVFLGLTIGVSSWTEICTVDTGKAAIFGHKLGQREDGTVV</sequence>
<dbReference type="AlphaFoldDB" id="A0A0G1RMM3"/>
<organism evidence="1 2">
    <name type="scientific">Candidatus Amesbacteria bacterium GW2011_GWA2_47_11b</name>
    <dbReference type="NCBI Taxonomy" id="1618358"/>
    <lineage>
        <taxon>Bacteria</taxon>
        <taxon>Candidatus Amesiibacteriota</taxon>
    </lineage>
</organism>
<evidence type="ECO:0000313" key="1">
    <source>
        <dbReference type="EMBL" id="KKU58396.1"/>
    </source>
</evidence>